<dbReference type="PIRSF" id="PIRSF037238">
    <property type="entry name" value="Carboxypeptidase_G2"/>
    <property type="match status" value="1"/>
</dbReference>
<protein>
    <submittedName>
        <fullName evidence="6">M20/M25/M40 family metallo-hydrolase</fullName>
    </submittedName>
</protein>
<dbReference type="RefSeq" id="WP_356710087.1">
    <property type="nucleotide sequence ID" value="NZ_JBEXIP010000012.1"/>
</dbReference>
<dbReference type="Gene3D" id="3.40.630.10">
    <property type="entry name" value="Zn peptidases"/>
    <property type="match status" value="1"/>
</dbReference>
<dbReference type="EMBL" id="JBEXIP010000012">
    <property type="protein sequence ID" value="MET8434520.1"/>
    <property type="molecule type" value="Genomic_DNA"/>
</dbReference>
<evidence type="ECO:0000256" key="4">
    <source>
        <dbReference type="ARBA" id="ARBA00022833"/>
    </source>
</evidence>
<dbReference type="Gene3D" id="3.30.70.360">
    <property type="match status" value="1"/>
</dbReference>
<evidence type="ECO:0000256" key="3">
    <source>
        <dbReference type="ARBA" id="ARBA00022801"/>
    </source>
</evidence>
<dbReference type="InterPro" id="IPR017150">
    <property type="entry name" value="Pept_M20_glutamate_carboxypep"/>
</dbReference>
<gene>
    <name evidence="6" type="ORF">ABZV61_17295</name>
</gene>
<name>A0ABV2U9K1_9ACTN</name>
<dbReference type="Pfam" id="PF01546">
    <property type="entry name" value="Peptidase_M20"/>
    <property type="match status" value="1"/>
</dbReference>
<dbReference type="InterPro" id="IPR050072">
    <property type="entry name" value="Peptidase_M20A"/>
</dbReference>
<organism evidence="6 7">
    <name type="scientific">Streptomyces sp. 900116325</name>
    <dbReference type="NCBI Taxonomy" id="3154295"/>
    <lineage>
        <taxon>Bacteria</taxon>
        <taxon>Bacillati</taxon>
        <taxon>Actinomycetota</taxon>
        <taxon>Actinomycetes</taxon>
        <taxon>Kitasatosporales</taxon>
        <taxon>Streptomycetaceae</taxon>
        <taxon>Streptomyces</taxon>
    </lineage>
</organism>
<evidence type="ECO:0000259" key="5">
    <source>
        <dbReference type="Pfam" id="PF07687"/>
    </source>
</evidence>
<dbReference type="PANTHER" id="PTHR43808:SF9">
    <property type="entry name" value="BLL0789 PROTEIN"/>
    <property type="match status" value="1"/>
</dbReference>
<keyword evidence="3" id="KW-0378">Hydrolase</keyword>
<dbReference type="InterPro" id="IPR001261">
    <property type="entry name" value="ArgE/DapE_CS"/>
</dbReference>
<dbReference type="Pfam" id="PF07687">
    <property type="entry name" value="M20_dimer"/>
    <property type="match status" value="1"/>
</dbReference>
<accession>A0ABV2U9K1</accession>
<proteinExistence type="predicted"/>
<dbReference type="InterPro" id="IPR011650">
    <property type="entry name" value="Peptidase_M20_dimer"/>
</dbReference>
<comment type="caution">
    <text evidence="6">The sequence shown here is derived from an EMBL/GenBank/DDBJ whole genome shotgun (WGS) entry which is preliminary data.</text>
</comment>
<evidence type="ECO:0000256" key="1">
    <source>
        <dbReference type="ARBA" id="ARBA00001947"/>
    </source>
</evidence>
<dbReference type="PROSITE" id="PS00758">
    <property type="entry name" value="ARGE_DAPE_CPG2_1"/>
    <property type="match status" value="1"/>
</dbReference>
<comment type="cofactor">
    <cofactor evidence="1">
        <name>Zn(2+)</name>
        <dbReference type="ChEBI" id="CHEBI:29105"/>
    </cofactor>
</comment>
<keyword evidence="7" id="KW-1185">Reference proteome</keyword>
<sequence length="379" mass="39169">MRFDAEQLRERALTRLETLVMAESPSGEPELLRIVNADLEQAYRALGARVTRERGPDGDHLVCEWPGTAPDDAHILLIGHSDTVLPVGTTVERPFTLHEDGDTVTGPGVYDMKGSLVAIELAFALLREQGLAPSRPVRLVVVNDEEIGSPDGRRIIAAHAEGAFAALGFEPPLPGGTLKTGRRGVARVRIDVQGVEAHAGLDASLGTSAIDELIDQIAVVRGAVPAPPAAEFNIGTIGGGTRANVVAGTASAEIGLRFATPAAEAAVLGALDALTPVRPEAKVTVTRLSYRPAWERDPANPLAARLASLAAERGTDLLTGTSGGAGDTNLTGSLGIPTADGLGPDGAGAHSMSERASVSSLLDRAALLAAYLIAPEESA</sequence>
<dbReference type="SUPFAM" id="SSF53187">
    <property type="entry name" value="Zn-dependent exopeptidases"/>
    <property type="match status" value="1"/>
</dbReference>
<evidence type="ECO:0000313" key="7">
    <source>
        <dbReference type="Proteomes" id="UP001550044"/>
    </source>
</evidence>
<dbReference type="Proteomes" id="UP001550044">
    <property type="component" value="Unassembled WGS sequence"/>
</dbReference>
<dbReference type="SUPFAM" id="SSF55031">
    <property type="entry name" value="Bacterial exopeptidase dimerisation domain"/>
    <property type="match status" value="1"/>
</dbReference>
<keyword evidence="2" id="KW-0479">Metal-binding</keyword>
<dbReference type="InterPro" id="IPR002933">
    <property type="entry name" value="Peptidase_M20"/>
</dbReference>
<keyword evidence="4" id="KW-0862">Zinc</keyword>
<feature type="domain" description="Peptidase M20 dimerisation" evidence="5">
    <location>
        <begin position="180"/>
        <end position="271"/>
    </location>
</feature>
<dbReference type="InterPro" id="IPR036264">
    <property type="entry name" value="Bact_exopeptidase_dim_dom"/>
</dbReference>
<evidence type="ECO:0000313" key="6">
    <source>
        <dbReference type="EMBL" id="MET8434520.1"/>
    </source>
</evidence>
<reference evidence="6 7" key="1">
    <citation type="submission" date="2024-06" db="EMBL/GenBank/DDBJ databases">
        <title>The Natural Products Discovery Center: Release of the First 8490 Sequenced Strains for Exploring Actinobacteria Biosynthetic Diversity.</title>
        <authorList>
            <person name="Kalkreuter E."/>
            <person name="Kautsar S.A."/>
            <person name="Yang D."/>
            <person name="Bader C.D."/>
            <person name="Teijaro C.N."/>
            <person name="Fluegel L."/>
            <person name="Davis C.M."/>
            <person name="Simpson J.R."/>
            <person name="Lauterbach L."/>
            <person name="Steele A.D."/>
            <person name="Gui C."/>
            <person name="Meng S."/>
            <person name="Li G."/>
            <person name="Viehrig K."/>
            <person name="Ye F."/>
            <person name="Su P."/>
            <person name="Kiefer A.F."/>
            <person name="Nichols A."/>
            <person name="Cepeda A.J."/>
            <person name="Yan W."/>
            <person name="Fan B."/>
            <person name="Jiang Y."/>
            <person name="Adhikari A."/>
            <person name="Zheng C.-J."/>
            <person name="Schuster L."/>
            <person name="Cowan T.M."/>
            <person name="Smanski M.J."/>
            <person name="Chevrette M.G."/>
            <person name="De Carvalho L.P.S."/>
            <person name="Shen B."/>
        </authorList>
    </citation>
    <scope>NUCLEOTIDE SEQUENCE [LARGE SCALE GENOMIC DNA]</scope>
    <source>
        <strain evidence="6 7">NPDC005137</strain>
    </source>
</reference>
<dbReference type="PANTHER" id="PTHR43808">
    <property type="entry name" value="ACETYLORNITHINE DEACETYLASE"/>
    <property type="match status" value="1"/>
</dbReference>
<evidence type="ECO:0000256" key="2">
    <source>
        <dbReference type="ARBA" id="ARBA00022723"/>
    </source>
</evidence>